<dbReference type="GO" id="GO:0009897">
    <property type="term" value="C:external side of plasma membrane"/>
    <property type="evidence" value="ECO:0007669"/>
    <property type="project" value="TreeGrafter"/>
</dbReference>
<reference evidence="11" key="1">
    <citation type="journal article" date="2014" name="PLoS ONE">
        <title>The genome and linkage map of the northern pike (Esox lucius): conserved synteny revealed between the salmonid sister group and the Neoteleostei.</title>
        <authorList>
            <person name="Rondeau E.B."/>
            <person name="Minkley D.R."/>
            <person name="Leong J.S."/>
            <person name="Messmer A.M."/>
            <person name="Jantzen J.R."/>
            <person name="von Schalburg K.R."/>
            <person name="Lemon C."/>
            <person name="Bird N.H."/>
            <person name="Koop B.F."/>
        </authorList>
    </citation>
    <scope>NUCLEOTIDE SEQUENCE</scope>
</reference>
<keyword evidence="11" id="KW-1185">Reference proteome</keyword>
<comment type="subcellular location">
    <subcellularLocation>
        <location evidence="1">Cell membrane</location>
    </subcellularLocation>
</comment>
<evidence type="ECO:0000256" key="9">
    <source>
        <dbReference type="SAM" id="Phobius"/>
    </source>
</evidence>
<dbReference type="GO" id="GO:0007155">
    <property type="term" value="P:cell adhesion"/>
    <property type="evidence" value="ECO:0007669"/>
    <property type="project" value="InterPro"/>
</dbReference>
<dbReference type="Proteomes" id="UP000265140">
    <property type="component" value="Chromosome 7"/>
</dbReference>
<keyword evidence="5" id="KW-1015">Disulfide bond</keyword>
<keyword evidence="9" id="KW-0812">Transmembrane</keyword>
<dbReference type="AlphaFoldDB" id="A0A6Q2XY35"/>
<dbReference type="GO" id="GO:0051894">
    <property type="term" value="P:positive regulation of focal adhesion assembly"/>
    <property type="evidence" value="ECO:0007669"/>
    <property type="project" value="TreeGrafter"/>
</dbReference>
<reference evidence="10" key="2">
    <citation type="submission" date="2020-02" db="EMBL/GenBank/DDBJ databases">
        <title>Esox lucius (northern pike) genome, fEsoLuc1, primary haplotype.</title>
        <authorList>
            <person name="Myers G."/>
            <person name="Karagic N."/>
            <person name="Meyer A."/>
            <person name="Pippel M."/>
            <person name="Reichard M."/>
            <person name="Winkler S."/>
            <person name="Tracey A."/>
            <person name="Sims Y."/>
            <person name="Howe K."/>
            <person name="Rhie A."/>
            <person name="Formenti G."/>
            <person name="Durbin R."/>
            <person name="Fedrigo O."/>
            <person name="Jarvis E.D."/>
        </authorList>
    </citation>
    <scope>NUCLEOTIDE SEQUENCE [LARGE SCALE GENOMIC DNA]</scope>
</reference>
<dbReference type="FunCoup" id="A0A6Q2XY35">
    <property type="interactions" value="1701"/>
</dbReference>
<dbReference type="GO" id="GO:0007229">
    <property type="term" value="P:integrin-mediated signaling pathway"/>
    <property type="evidence" value="ECO:0007669"/>
    <property type="project" value="TreeGrafter"/>
</dbReference>
<evidence type="ECO:0000256" key="2">
    <source>
        <dbReference type="ARBA" id="ARBA00022475"/>
    </source>
</evidence>
<reference evidence="10" key="4">
    <citation type="submission" date="2025-09" db="UniProtKB">
        <authorList>
            <consortium name="Ensembl"/>
        </authorList>
    </citation>
    <scope>IDENTIFICATION</scope>
</reference>
<reference evidence="10" key="3">
    <citation type="submission" date="2025-08" db="UniProtKB">
        <authorList>
            <consortium name="Ensembl"/>
        </authorList>
    </citation>
    <scope>IDENTIFICATION</scope>
</reference>
<evidence type="ECO:0000256" key="3">
    <source>
        <dbReference type="ARBA" id="ARBA00022729"/>
    </source>
</evidence>
<proteinExistence type="predicted"/>
<dbReference type="GO" id="GO:0030425">
    <property type="term" value="C:dendrite"/>
    <property type="evidence" value="ECO:0007669"/>
    <property type="project" value="TreeGrafter"/>
</dbReference>
<evidence type="ECO:0000256" key="4">
    <source>
        <dbReference type="ARBA" id="ARBA00023136"/>
    </source>
</evidence>
<evidence type="ECO:0000256" key="5">
    <source>
        <dbReference type="ARBA" id="ARBA00023157"/>
    </source>
</evidence>
<keyword evidence="8" id="KW-0393">Immunoglobulin domain</keyword>
<dbReference type="InParanoid" id="A0A6Q2XY35"/>
<dbReference type="GO" id="GO:0045121">
    <property type="term" value="C:membrane raft"/>
    <property type="evidence" value="ECO:0007669"/>
    <property type="project" value="TreeGrafter"/>
</dbReference>
<organism evidence="10 11">
    <name type="scientific">Esox lucius</name>
    <name type="common">Northern pike</name>
    <dbReference type="NCBI Taxonomy" id="8010"/>
    <lineage>
        <taxon>Eukaryota</taxon>
        <taxon>Metazoa</taxon>
        <taxon>Chordata</taxon>
        <taxon>Craniata</taxon>
        <taxon>Vertebrata</taxon>
        <taxon>Euteleostomi</taxon>
        <taxon>Actinopterygii</taxon>
        <taxon>Neopterygii</taxon>
        <taxon>Teleostei</taxon>
        <taxon>Protacanthopterygii</taxon>
        <taxon>Esociformes</taxon>
        <taxon>Esocidae</taxon>
        <taxon>Esox</taxon>
    </lineage>
</organism>
<evidence type="ECO:0008006" key="12">
    <source>
        <dbReference type="Google" id="ProtNLM"/>
    </source>
</evidence>
<dbReference type="GO" id="GO:0005096">
    <property type="term" value="F:GTPase activator activity"/>
    <property type="evidence" value="ECO:0007669"/>
    <property type="project" value="TreeGrafter"/>
</dbReference>
<keyword evidence="6" id="KW-0325">Glycoprotein</keyword>
<evidence type="ECO:0000313" key="11">
    <source>
        <dbReference type="Proteomes" id="UP000265140"/>
    </source>
</evidence>
<dbReference type="GO" id="GO:0005925">
    <property type="term" value="C:focal adhesion"/>
    <property type="evidence" value="ECO:0007669"/>
    <property type="project" value="TreeGrafter"/>
</dbReference>
<evidence type="ECO:0000256" key="6">
    <source>
        <dbReference type="ARBA" id="ARBA00023180"/>
    </source>
</evidence>
<dbReference type="GO" id="GO:0030334">
    <property type="term" value="P:regulation of cell migration"/>
    <property type="evidence" value="ECO:0007669"/>
    <property type="project" value="InterPro"/>
</dbReference>
<keyword evidence="4 9" id="KW-0472">Membrane</keyword>
<dbReference type="PANTHER" id="PTHR19226">
    <property type="entry name" value="THY-1 MEMBRANE GLYCOPROTEIN"/>
    <property type="match status" value="1"/>
</dbReference>
<keyword evidence="3" id="KW-0732">Signal</keyword>
<keyword evidence="9" id="KW-1133">Transmembrane helix</keyword>
<keyword evidence="2" id="KW-1003">Cell membrane</keyword>
<dbReference type="Ensembl" id="ENSELUT00000049137.2">
    <property type="protein sequence ID" value="ENSELUP00000058508.2"/>
    <property type="gene ID" value="ENSELUG00000039263.1"/>
</dbReference>
<keyword evidence="7" id="KW-0449">Lipoprotein</keyword>
<dbReference type="GO" id="GO:0005178">
    <property type="term" value="F:integrin binding"/>
    <property type="evidence" value="ECO:0007669"/>
    <property type="project" value="InterPro"/>
</dbReference>
<evidence type="ECO:0000313" key="10">
    <source>
        <dbReference type="Ensembl" id="ENSELUP00000058508.2"/>
    </source>
</evidence>
<sequence length="183" mass="20355">LVFSLLSLFISFIVSCLLPPLSLYLLHTLLSSPSYLLPVGCVIVHSELSVCEEEDGDLRIDCHLEPRANQINSYEFSLSTGTVETVINTNVSGSSPDVHYRDRSYVEHLDPHGYRLRLSAGTHTVTHINNHPETTFICKISKKIASQIIQKGGLLPCSAERLLVRTCCCLLSLLFPLWSLAPY</sequence>
<dbReference type="InterPro" id="IPR033292">
    <property type="entry name" value="THY1"/>
</dbReference>
<dbReference type="GeneTree" id="ENSGT00390000012429"/>
<evidence type="ECO:0000256" key="7">
    <source>
        <dbReference type="ARBA" id="ARBA00023288"/>
    </source>
</evidence>
<dbReference type="GO" id="GO:0043209">
    <property type="term" value="C:myelin sheath"/>
    <property type="evidence" value="ECO:0007669"/>
    <property type="project" value="TreeGrafter"/>
</dbReference>
<name>A0A6Q2XY35_ESOLU</name>
<dbReference type="PANTHER" id="PTHR19226:SF2">
    <property type="entry name" value="THY-1 MEMBRANE GLYCOPROTEIN"/>
    <property type="match status" value="1"/>
</dbReference>
<accession>A0A6Q2XY35</accession>
<feature type="transmembrane region" description="Helical" evidence="9">
    <location>
        <begin position="6"/>
        <end position="26"/>
    </location>
</feature>
<evidence type="ECO:0000256" key="8">
    <source>
        <dbReference type="ARBA" id="ARBA00023319"/>
    </source>
</evidence>
<protein>
    <recommendedName>
        <fullName evidence="12">Immunoglobulin subtype domain-containing protein</fullName>
    </recommendedName>
</protein>
<evidence type="ECO:0000256" key="1">
    <source>
        <dbReference type="ARBA" id="ARBA00004236"/>
    </source>
</evidence>
<dbReference type="Bgee" id="ENSELUG00000011399">
    <property type="expression patterns" value="Expressed in brain and 14 other cell types or tissues"/>
</dbReference>